<dbReference type="Gramene" id="PGSC0003DMT400093975">
    <property type="protein sequence ID" value="PGSC0003DMT400093975"/>
    <property type="gene ID" value="PGSC0003DMG400043546"/>
</dbReference>
<protein>
    <recommendedName>
        <fullName evidence="4">Ulp1 protease family, C-terminal catalytic domain containing protein</fullName>
    </recommendedName>
</protein>
<name>M1DT43_SOLTU</name>
<keyword evidence="3" id="KW-1185">Reference proteome</keyword>
<dbReference type="HOGENOM" id="CLU_1550267_0_0_1"/>
<dbReference type="Gene3D" id="3.40.395.10">
    <property type="entry name" value="Adenoviral Proteinase, Chain A"/>
    <property type="match status" value="1"/>
</dbReference>
<feature type="compositionally biased region" description="Basic residues" evidence="1">
    <location>
        <begin position="39"/>
        <end position="52"/>
    </location>
</feature>
<evidence type="ECO:0000313" key="2">
    <source>
        <dbReference type="EnsemblPlants" id="PGSC0003DMT400093975"/>
    </source>
</evidence>
<proteinExistence type="predicted"/>
<dbReference type="PaxDb" id="4113-PGSC0003DMT400093975"/>
<dbReference type="EnsemblPlants" id="PGSC0003DMT400093975">
    <property type="protein sequence ID" value="PGSC0003DMT400093975"/>
    <property type="gene ID" value="PGSC0003DMG400043546"/>
</dbReference>
<reference evidence="2" key="2">
    <citation type="submission" date="2015-06" db="UniProtKB">
        <authorList>
            <consortium name="EnsemblPlants"/>
        </authorList>
    </citation>
    <scope>IDENTIFICATION</scope>
    <source>
        <strain evidence="2">DM1-3 516 R44</strain>
    </source>
</reference>
<dbReference type="PANTHER" id="PTHR33022">
    <property type="entry name" value="DUF1985 DOMAIN-CONTAINING PROTEIN"/>
    <property type="match status" value="1"/>
</dbReference>
<dbReference type="AlphaFoldDB" id="M1DT43"/>
<organism evidence="2 3">
    <name type="scientific">Solanum tuberosum</name>
    <name type="common">Potato</name>
    <dbReference type="NCBI Taxonomy" id="4113"/>
    <lineage>
        <taxon>Eukaryota</taxon>
        <taxon>Viridiplantae</taxon>
        <taxon>Streptophyta</taxon>
        <taxon>Embryophyta</taxon>
        <taxon>Tracheophyta</taxon>
        <taxon>Spermatophyta</taxon>
        <taxon>Magnoliopsida</taxon>
        <taxon>eudicotyledons</taxon>
        <taxon>Gunneridae</taxon>
        <taxon>Pentapetalae</taxon>
        <taxon>asterids</taxon>
        <taxon>lamiids</taxon>
        <taxon>Solanales</taxon>
        <taxon>Solanaceae</taxon>
        <taxon>Solanoideae</taxon>
        <taxon>Solaneae</taxon>
        <taxon>Solanum</taxon>
    </lineage>
</organism>
<evidence type="ECO:0000313" key="3">
    <source>
        <dbReference type="Proteomes" id="UP000011115"/>
    </source>
</evidence>
<feature type="compositionally biased region" description="Polar residues" evidence="1">
    <location>
        <begin position="1"/>
        <end position="10"/>
    </location>
</feature>
<dbReference type="Proteomes" id="UP000011115">
    <property type="component" value="Unassembled WGS sequence"/>
</dbReference>
<accession>M1DT43</accession>
<reference evidence="3" key="1">
    <citation type="journal article" date="2011" name="Nature">
        <title>Genome sequence and analysis of the tuber crop potato.</title>
        <authorList>
            <consortium name="The Potato Genome Sequencing Consortium"/>
        </authorList>
    </citation>
    <scope>NUCLEOTIDE SEQUENCE [LARGE SCALE GENOMIC DNA]</scope>
    <source>
        <strain evidence="3">cv. DM1-3 516 R44</strain>
    </source>
</reference>
<evidence type="ECO:0008006" key="4">
    <source>
        <dbReference type="Google" id="ProtNLM"/>
    </source>
</evidence>
<feature type="region of interest" description="Disordered" evidence="1">
    <location>
        <begin position="1"/>
        <end position="52"/>
    </location>
</feature>
<dbReference type="PANTHER" id="PTHR33022:SF13">
    <property type="entry name" value="UBIQUITIN-LIKE PROTEASE FAMILY PROFILE DOMAIN-CONTAINING PROTEIN"/>
    <property type="match status" value="1"/>
</dbReference>
<sequence length="173" mass="19637">MTTAPVSHSNPKGKEKEKEEEEEEEKEKEKDKTKEKEKVKRKAKEKKKKKSRSRQDCGLFVAAYVEFLSDGLQVPSDEISSETLHMRYASLLWNSGILKARSGYGQKARVRFPGTTLRVPEKDPNPWPNKLPRQLENAHGGSMSASRTSSTIGQIFGQRRGHVMDSVVSKFNF</sequence>
<evidence type="ECO:0000256" key="1">
    <source>
        <dbReference type="SAM" id="MobiDB-lite"/>
    </source>
</evidence>
<feature type="compositionally biased region" description="Basic and acidic residues" evidence="1">
    <location>
        <begin position="27"/>
        <end position="38"/>
    </location>
</feature>
<dbReference type="InParanoid" id="M1DT43"/>